<organism evidence="2">
    <name type="scientific">Graphocephala atropunctata</name>
    <dbReference type="NCBI Taxonomy" id="36148"/>
    <lineage>
        <taxon>Eukaryota</taxon>
        <taxon>Metazoa</taxon>
        <taxon>Ecdysozoa</taxon>
        <taxon>Arthropoda</taxon>
        <taxon>Hexapoda</taxon>
        <taxon>Insecta</taxon>
        <taxon>Pterygota</taxon>
        <taxon>Neoptera</taxon>
        <taxon>Paraneoptera</taxon>
        <taxon>Hemiptera</taxon>
        <taxon>Auchenorrhyncha</taxon>
        <taxon>Membracoidea</taxon>
        <taxon>Cicadellidae</taxon>
        <taxon>Cicadellinae</taxon>
        <taxon>Cicadellini</taxon>
        <taxon>Graphocephala</taxon>
    </lineage>
</organism>
<reference evidence="2" key="1">
    <citation type="submission" date="2015-11" db="EMBL/GenBank/DDBJ databases">
        <title>De novo transcriptome assembly of four potential Pierce s Disease insect vectors from Arizona vineyards.</title>
        <authorList>
            <person name="Tassone E.E."/>
        </authorList>
    </citation>
    <scope>NUCLEOTIDE SEQUENCE</scope>
</reference>
<sequence>ELSVCMEADVEVDVQKHKDTIRTLTQDLSTYIEDAKVKNNIIQEQIANTASLNNELNQLRKDNEFLNSRIIQLNKIAESVNSRFNNQVNDFKGLDNTLKQQIVEL</sequence>
<evidence type="ECO:0000313" key="2">
    <source>
        <dbReference type="EMBL" id="JAT14608.1"/>
    </source>
</evidence>
<evidence type="ECO:0000256" key="1">
    <source>
        <dbReference type="SAM" id="Coils"/>
    </source>
</evidence>
<name>A0A1B6KT61_9HEMI</name>
<proteinExistence type="predicted"/>
<feature type="non-terminal residue" evidence="2">
    <location>
        <position position="105"/>
    </location>
</feature>
<dbReference type="EMBL" id="GEBQ01025369">
    <property type="protein sequence ID" value="JAT14608.1"/>
    <property type="molecule type" value="Transcribed_RNA"/>
</dbReference>
<feature type="non-terminal residue" evidence="2">
    <location>
        <position position="1"/>
    </location>
</feature>
<gene>
    <name evidence="2" type="ORF">g.53409</name>
</gene>
<accession>A0A1B6KT61</accession>
<keyword evidence="1" id="KW-0175">Coiled coil</keyword>
<dbReference type="AlphaFoldDB" id="A0A1B6KT61"/>
<feature type="coiled-coil region" evidence="1">
    <location>
        <begin position="42"/>
        <end position="76"/>
    </location>
</feature>
<protein>
    <submittedName>
        <fullName evidence="2">Uncharacterized protein</fullName>
    </submittedName>
</protein>